<proteinExistence type="predicted"/>
<dbReference type="OrthoDB" id="5291364at2759"/>
<name>A0A6G1LR23_ORBOL</name>
<evidence type="ECO:0000313" key="4">
    <source>
        <dbReference type="EMBL" id="KAF3200217.1"/>
    </source>
</evidence>
<dbReference type="EMBL" id="WIPF01000198">
    <property type="protein sequence ID" value="KAF3200217.1"/>
    <property type="molecule type" value="Genomic_DNA"/>
</dbReference>
<evidence type="ECO:0000313" key="6">
    <source>
        <dbReference type="Proteomes" id="UP000472727"/>
    </source>
</evidence>
<feature type="region of interest" description="Disordered" evidence="1">
    <location>
        <begin position="54"/>
        <end position="87"/>
    </location>
</feature>
<evidence type="ECO:0000313" key="8">
    <source>
        <dbReference type="Proteomes" id="UP000483672"/>
    </source>
</evidence>
<dbReference type="EMBL" id="JAABOE010000161">
    <property type="protein sequence ID" value="KAF3160601.1"/>
    <property type="molecule type" value="Genomic_DNA"/>
</dbReference>
<evidence type="ECO:0000313" key="3">
    <source>
        <dbReference type="EMBL" id="KAF3197443.1"/>
    </source>
</evidence>
<evidence type="ECO:0000313" key="2">
    <source>
        <dbReference type="EMBL" id="KAF3160601.1"/>
    </source>
</evidence>
<feature type="compositionally biased region" description="Pro residues" evidence="1">
    <location>
        <begin position="281"/>
        <end position="292"/>
    </location>
</feature>
<dbReference type="EMBL" id="WIWT01000163">
    <property type="protein sequence ID" value="KAF3197443.1"/>
    <property type="molecule type" value="Genomic_DNA"/>
</dbReference>
<comment type="caution">
    <text evidence="4">The sequence shown here is derived from an EMBL/GenBank/DDBJ whole genome shotgun (WGS) entry which is preliminary data.</text>
</comment>
<dbReference type="Proteomes" id="UP000479691">
    <property type="component" value="Unassembled WGS sequence"/>
</dbReference>
<reference evidence="6 7" key="1">
    <citation type="submission" date="2019-06" db="EMBL/GenBank/DDBJ databases">
        <authorList>
            <person name="Palmer J.M."/>
        </authorList>
    </citation>
    <scope>NUCLEOTIDE SEQUENCE [LARGE SCALE GENOMIC DNA]</scope>
    <source>
        <strain evidence="5 6">TWF106</strain>
        <strain evidence="4 8">TWF191</strain>
        <strain evidence="3">TWF679</strain>
        <strain evidence="2 7">TWF788</strain>
    </source>
</reference>
<dbReference type="Proteomes" id="UP000472727">
    <property type="component" value="Unassembled WGS sequence"/>
</dbReference>
<organism evidence="4 8">
    <name type="scientific">Orbilia oligospora</name>
    <name type="common">Nematode-trapping fungus</name>
    <name type="synonym">Arthrobotrys oligospora</name>
    <dbReference type="NCBI Taxonomy" id="2813651"/>
    <lineage>
        <taxon>Eukaryota</taxon>
        <taxon>Fungi</taxon>
        <taxon>Dikarya</taxon>
        <taxon>Ascomycota</taxon>
        <taxon>Pezizomycotina</taxon>
        <taxon>Orbiliomycetes</taxon>
        <taxon>Orbiliales</taxon>
        <taxon>Orbiliaceae</taxon>
        <taxon>Orbilia</taxon>
    </lineage>
</organism>
<evidence type="ECO:0000313" key="7">
    <source>
        <dbReference type="Proteomes" id="UP000479691"/>
    </source>
</evidence>
<feature type="compositionally biased region" description="Basic residues" evidence="1">
    <location>
        <begin position="318"/>
        <end position="329"/>
    </location>
</feature>
<dbReference type="AlphaFoldDB" id="A0A6G1LR23"/>
<gene>
    <name evidence="5" type="ORF">TWF106_003058</name>
    <name evidence="4" type="ORF">TWF191_003763</name>
    <name evidence="3" type="ORF">TWF679_003175</name>
    <name evidence="2" type="ORF">TWF788_003062</name>
</gene>
<protein>
    <submittedName>
        <fullName evidence="4">Uncharacterized protein</fullName>
    </submittedName>
</protein>
<accession>A0A6G1LR23</accession>
<dbReference type="Proteomes" id="UP000614610">
    <property type="component" value="Unassembled WGS sequence"/>
</dbReference>
<dbReference type="EMBL" id="WIWS01000161">
    <property type="protein sequence ID" value="KAF3201105.1"/>
    <property type="molecule type" value="Genomic_DNA"/>
</dbReference>
<evidence type="ECO:0000256" key="1">
    <source>
        <dbReference type="SAM" id="MobiDB-lite"/>
    </source>
</evidence>
<evidence type="ECO:0000313" key="5">
    <source>
        <dbReference type="EMBL" id="KAF3201105.1"/>
    </source>
</evidence>
<sequence>MDYPYNNLGGREGMDPNDPRYHTPYHPETVHGNYHLYPSQLEIDIDSPEYQNDHYADHSGHYYPSEDHFSHPEYDSQLSSNASTSFSGGWDTASRNLSSRTAPEEDLTPVQAGQRCIFYWIGCQFKAGDHDDWIQHIYYDHFKSEKFPGMPDKLDLGHTPTSWTCRFRGCQTVLKNDDHQALWDAKLAHIFGHFKNHYGRPEDIQEDLTWLKYYHSMGLCHAVDVYGGVFHPPAQKPYTQAAMAWRKLPRKVKVLTRGISHQDAPGEQIRSIPSEQSGYMPPQPAQYQPPPEQAYSYNSQVPPGIYPPPQVPNQYHHYSQHNHVHPSPY</sequence>
<feature type="compositionally biased region" description="Basic and acidic residues" evidence="1">
    <location>
        <begin position="54"/>
        <end position="74"/>
    </location>
</feature>
<dbReference type="Proteomes" id="UP000483672">
    <property type="component" value="Unassembled WGS sequence"/>
</dbReference>
<feature type="region of interest" description="Disordered" evidence="1">
    <location>
        <begin position="257"/>
        <end position="329"/>
    </location>
</feature>
<feature type="compositionally biased region" description="Polar residues" evidence="1">
    <location>
        <begin position="76"/>
        <end position="87"/>
    </location>
</feature>